<dbReference type="Proteomes" id="UP000628736">
    <property type="component" value="Unassembled WGS sequence"/>
</dbReference>
<dbReference type="AlphaFoldDB" id="A0A8J6MDT9"/>
<sequence>MSDLMKWMYAHYIRSYIESQPKDDGETMWFDLLENELGPLQRESLEAVTAFFAVQGFRLGLKTGMALAGDLETIP</sequence>
<accession>A0A8J6MDT9</accession>
<evidence type="ECO:0000313" key="2">
    <source>
        <dbReference type="Proteomes" id="UP000628736"/>
    </source>
</evidence>
<gene>
    <name evidence="1" type="ORF">H8S11_12305</name>
</gene>
<proteinExistence type="predicted"/>
<dbReference type="RefSeq" id="WP_186853316.1">
    <property type="nucleotide sequence ID" value="NZ_JACOPO010000010.1"/>
</dbReference>
<organism evidence="1 2">
    <name type="scientific">Flintibacter hominis</name>
    <dbReference type="NCBI Taxonomy" id="2763048"/>
    <lineage>
        <taxon>Bacteria</taxon>
        <taxon>Bacillati</taxon>
        <taxon>Bacillota</taxon>
        <taxon>Clostridia</taxon>
        <taxon>Eubacteriales</taxon>
        <taxon>Flintibacter</taxon>
    </lineage>
</organism>
<dbReference type="EMBL" id="JACOPO010000010">
    <property type="protein sequence ID" value="MBC5723591.1"/>
    <property type="molecule type" value="Genomic_DNA"/>
</dbReference>
<protein>
    <submittedName>
        <fullName evidence="1">Uncharacterized protein</fullName>
    </submittedName>
</protein>
<evidence type="ECO:0000313" key="1">
    <source>
        <dbReference type="EMBL" id="MBC5723591.1"/>
    </source>
</evidence>
<name>A0A8J6MDT9_9FIRM</name>
<keyword evidence="2" id="KW-1185">Reference proteome</keyword>
<comment type="caution">
    <text evidence="1">The sequence shown here is derived from an EMBL/GenBank/DDBJ whole genome shotgun (WGS) entry which is preliminary data.</text>
</comment>
<reference evidence="1" key="1">
    <citation type="submission" date="2020-08" db="EMBL/GenBank/DDBJ databases">
        <title>Genome public.</title>
        <authorList>
            <person name="Liu C."/>
            <person name="Sun Q."/>
        </authorList>
    </citation>
    <scope>NUCLEOTIDE SEQUENCE</scope>
    <source>
        <strain evidence="1">NSJ-23</strain>
    </source>
</reference>